<dbReference type="AlphaFoldDB" id="A0A6A3KWX3"/>
<dbReference type="InterPro" id="IPR020568">
    <property type="entry name" value="Ribosomal_Su5_D2-typ_SF"/>
</dbReference>
<dbReference type="Pfam" id="PF03719">
    <property type="entry name" value="Ribosomal_S5_C"/>
    <property type="match status" value="1"/>
</dbReference>
<evidence type="ECO:0000256" key="4">
    <source>
        <dbReference type="PROSITE-ProRule" id="PRU00268"/>
    </source>
</evidence>
<dbReference type="GO" id="GO:0005737">
    <property type="term" value="C:cytoplasm"/>
    <property type="evidence" value="ECO:0007669"/>
    <property type="project" value="UniProtKB-ARBA"/>
</dbReference>
<dbReference type="Gene3D" id="3.30.230.10">
    <property type="match status" value="1"/>
</dbReference>
<dbReference type="SUPFAM" id="SSF54768">
    <property type="entry name" value="dsRNA-binding domain-like"/>
    <property type="match status" value="1"/>
</dbReference>
<dbReference type="InterPro" id="IPR014721">
    <property type="entry name" value="Ribsml_uS5_D2-typ_fold_subgr"/>
</dbReference>
<evidence type="ECO:0000259" key="6">
    <source>
        <dbReference type="PROSITE" id="PS50881"/>
    </source>
</evidence>
<dbReference type="GO" id="GO:0003735">
    <property type="term" value="F:structural constituent of ribosome"/>
    <property type="evidence" value="ECO:0007669"/>
    <property type="project" value="UniProtKB-UniRule"/>
</dbReference>
<keyword evidence="2 4" id="KW-0689">Ribosomal protein</keyword>
<evidence type="ECO:0000256" key="2">
    <source>
        <dbReference type="ARBA" id="ARBA00022980"/>
    </source>
</evidence>
<evidence type="ECO:0000256" key="5">
    <source>
        <dbReference type="RuleBase" id="RU003823"/>
    </source>
</evidence>
<dbReference type="GO" id="GO:1990904">
    <property type="term" value="C:ribonucleoprotein complex"/>
    <property type="evidence" value="ECO:0007669"/>
    <property type="project" value="UniProtKB-UniRule"/>
</dbReference>
<keyword evidence="3 4" id="KW-0687">Ribonucleoprotein</keyword>
<comment type="caution">
    <text evidence="7">The sequence shown here is derived from an EMBL/GenBank/DDBJ whole genome shotgun (WGS) entry which is preliminary data.</text>
</comment>
<evidence type="ECO:0000313" key="8">
    <source>
        <dbReference type="Proteomes" id="UP000435112"/>
    </source>
</evidence>
<comment type="similarity">
    <text evidence="1 5">Belongs to the universal ribosomal protein uS5 family.</text>
</comment>
<organism evidence="7 8">
    <name type="scientific">Phytophthora rubi</name>
    <dbReference type="NCBI Taxonomy" id="129364"/>
    <lineage>
        <taxon>Eukaryota</taxon>
        <taxon>Sar</taxon>
        <taxon>Stramenopiles</taxon>
        <taxon>Oomycota</taxon>
        <taxon>Peronosporomycetes</taxon>
        <taxon>Peronosporales</taxon>
        <taxon>Peronosporaceae</taxon>
        <taxon>Phytophthora</taxon>
    </lineage>
</organism>
<protein>
    <recommendedName>
        <fullName evidence="6">S5 DRBM domain-containing protein</fullName>
    </recommendedName>
</protein>
<dbReference type="SUPFAM" id="SSF54211">
    <property type="entry name" value="Ribosomal protein S5 domain 2-like"/>
    <property type="match status" value="1"/>
</dbReference>
<dbReference type="Proteomes" id="UP000435112">
    <property type="component" value="Unassembled WGS sequence"/>
</dbReference>
<accession>A0A6A3KWX3</accession>
<dbReference type="InterPro" id="IPR013810">
    <property type="entry name" value="Ribosomal_uS5_N"/>
</dbReference>
<dbReference type="FunFam" id="3.30.230.10:FF:000002">
    <property type="entry name" value="30S ribosomal protein S5"/>
    <property type="match status" value="1"/>
</dbReference>
<dbReference type="PANTHER" id="PTHR48277">
    <property type="entry name" value="MITOCHONDRIAL RIBOSOMAL PROTEIN S5"/>
    <property type="match status" value="1"/>
</dbReference>
<dbReference type="GO" id="GO:0005840">
    <property type="term" value="C:ribosome"/>
    <property type="evidence" value="ECO:0007669"/>
    <property type="project" value="UniProtKB-KW"/>
</dbReference>
<dbReference type="PANTHER" id="PTHR48277:SF1">
    <property type="entry name" value="MITOCHONDRIAL RIBOSOMAL PROTEIN S5"/>
    <property type="match status" value="1"/>
</dbReference>
<dbReference type="PROSITE" id="PS50881">
    <property type="entry name" value="S5_DSRBD"/>
    <property type="match status" value="1"/>
</dbReference>
<evidence type="ECO:0000256" key="3">
    <source>
        <dbReference type="ARBA" id="ARBA00023274"/>
    </source>
</evidence>
<proteinExistence type="inferred from homology"/>
<dbReference type="InterPro" id="IPR005324">
    <property type="entry name" value="Ribosomal_uS5_C"/>
</dbReference>
<dbReference type="Pfam" id="PF00333">
    <property type="entry name" value="Ribosomal_S5"/>
    <property type="match status" value="1"/>
</dbReference>
<evidence type="ECO:0000313" key="7">
    <source>
        <dbReference type="EMBL" id="KAE9010068.1"/>
    </source>
</evidence>
<reference evidence="7 8" key="1">
    <citation type="submission" date="2018-09" db="EMBL/GenBank/DDBJ databases">
        <title>Genomic investigation of the strawberry pathogen Phytophthora fragariae indicates pathogenicity is determined by transcriptional variation in three key races.</title>
        <authorList>
            <person name="Adams T.M."/>
            <person name="Armitage A.D."/>
            <person name="Sobczyk M.K."/>
            <person name="Bates H.J."/>
            <person name="Dunwell J.M."/>
            <person name="Nellist C.F."/>
            <person name="Harrison R.J."/>
        </authorList>
    </citation>
    <scope>NUCLEOTIDE SEQUENCE [LARGE SCALE GENOMIC DNA]</scope>
    <source>
        <strain evidence="7 8">SCRP324</strain>
    </source>
</reference>
<dbReference type="InterPro" id="IPR000851">
    <property type="entry name" value="Ribosomal_uS5"/>
</dbReference>
<dbReference type="OrthoDB" id="309483at2759"/>
<dbReference type="FunFam" id="3.30.160.20:FF:000080">
    <property type="entry name" value="30s ribosomal protein s5"/>
    <property type="match status" value="1"/>
</dbReference>
<evidence type="ECO:0000256" key="1">
    <source>
        <dbReference type="ARBA" id="ARBA00008945"/>
    </source>
</evidence>
<dbReference type="EMBL" id="QXFU01001125">
    <property type="protein sequence ID" value="KAE9010068.1"/>
    <property type="molecule type" value="Genomic_DNA"/>
</dbReference>
<name>A0A6A3KWX3_9STRA</name>
<sequence>MYHYNGTPTFTRASNRGVRGAAGSATHSLGFLLVSFVEVFRMLQRFAVRSGAASAARQQGRKTAAKLQVACFSSEDDWRLSDDDFDEGIDKIIDKDRKDSLPRRQIMPEAAKKSRFMVVAPENRGKVRRRLLDEFKKDGLTLADPDQPGQYLTPDAGVLRDMRAMNKEGEEMEFADEDEEGELNLGRMGLLRQIVHVDQVQKVTTQERIVNFRALVVVGNMRGVAGYAVGKGSSPPIAIERGTKLAMKRFTYVDRFDDRTLYHEVRGKWNSSTLFLRPAPKDKGLTVSDTVACVLDCFGITDIVSKTHGQRNPFTVVKATFDALSKHETAEEMALRTGHSLVELSTLARTRSL</sequence>
<feature type="domain" description="S5 DRBM" evidence="6">
    <location>
        <begin position="190"/>
        <end position="253"/>
    </location>
</feature>
<dbReference type="GO" id="GO:0006412">
    <property type="term" value="P:translation"/>
    <property type="evidence" value="ECO:0007669"/>
    <property type="project" value="InterPro"/>
</dbReference>
<gene>
    <name evidence="7" type="ORF">PR002_g15450</name>
</gene>
<dbReference type="GO" id="GO:0003723">
    <property type="term" value="F:RNA binding"/>
    <property type="evidence" value="ECO:0007669"/>
    <property type="project" value="InterPro"/>
</dbReference>
<dbReference type="Gene3D" id="3.30.160.20">
    <property type="match status" value="1"/>
</dbReference>